<reference evidence="2" key="2">
    <citation type="submission" date="2022-06" db="UniProtKB">
        <authorList>
            <consortium name="EnsemblMetazoa"/>
        </authorList>
    </citation>
    <scope>IDENTIFICATION</scope>
    <source>
        <strain evidence="2">DF5081</strain>
    </source>
</reference>
<proteinExistence type="predicted"/>
<evidence type="ECO:0000256" key="1">
    <source>
        <dbReference type="SAM" id="MobiDB-lite"/>
    </source>
</evidence>
<accession>A0A8R1IV11</accession>
<organism evidence="2 3">
    <name type="scientific">Caenorhabditis japonica</name>
    <dbReference type="NCBI Taxonomy" id="281687"/>
    <lineage>
        <taxon>Eukaryota</taxon>
        <taxon>Metazoa</taxon>
        <taxon>Ecdysozoa</taxon>
        <taxon>Nematoda</taxon>
        <taxon>Chromadorea</taxon>
        <taxon>Rhabditida</taxon>
        <taxon>Rhabditina</taxon>
        <taxon>Rhabditomorpha</taxon>
        <taxon>Rhabditoidea</taxon>
        <taxon>Rhabditidae</taxon>
        <taxon>Peloderinae</taxon>
        <taxon>Caenorhabditis</taxon>
    </lineage>
</organism>
<dbReference type="AlphaFoldDB" id="A0A8R1IV11"/>
<evidence type="ECO:0000313" key="3">
    <source>
        <dbReference type="Proteomes" id="UP000005237"/>
    </source>
</evidence>
<sequence>MTQYLRLAASVLRSPPHPASALLTTDSRASRKRHSNLGVKDVDSTEQDRPSKNQKKTILERARSANSKEVFIRELLRDRTGFEELPQPPYSPDL</sequence>
<dbReference type="Proteomes" id="UP000005237">
    <property type="component" value="Unassembled WGS sequence"/>
</dbReference>
<feature type="region of interest" description="Disordered" evidence="1">
    <location>
        <begin position="15"/>
        <end position="62"/>
    </location>
</feature>
<feature type="compositionally biased region" description="Basic and acidic residues" evidence="1">
    <location>
        <begin position="40"/>
        <end position="62"/>
    </location>
</feature>
<name>A0A8R1IV11_CAEJA</name>
<keyword evidence="3" id="KW-1185">Reference proteome</keyword>
<reference evidence="3" key="1">
    <citation type="submission" date="2010-08" db="EMBL/GenBank/DDBJ databases">
        <authorList>
            <consortium name="Caenorhabditis japonica Sequencing Consortium"/>
            <person name="Wilson R.K."/>
        </authorList>
    </citation>
    <scope>NUCLEOTIDE SEQUENCE [LARGE SCALE GENOMIC DNA]</scope>
    <source>
        <strain evidence="3">DF5081</strain>
    </source>
</reference>
<protein>
    <submittedName>
        <fullName evidence="2">Uncharacterized protein</fullName>
    </submittedName>
</protein>
<dbReference type="EnsemblMetazoa" id="CJA41533.1">
    <property type="protein sequence ID" value="CJA41533.1"/>
    <property type="gene ID" value="WBGene00217381"/>
</dbReference>
<evidence type="ECO:0000313" key="2">
    <source>
        <dbReference type="EnsemblMetazoa" id="CJA41533.1"/>
    </source>
</evidence>